<reference evidence="4 5" key="1">
    <citation type="submission" date="2016-11" db="EMBL/GenBank/DDBJ databases">
        <authorList>
            <person name="Jaros S."/>
            <person name="Januszkiewicz K."/>
            <person name="Wedrychowicz H."/>
        </authorList>
    </citation>
    <scope>NUCLEOTIDE SEQUENCE [LARGE SCALE GENOMIC DNA]</scope>
    <source>
        <strain evidence="4">NVI 5450</strain>
    </source>
</reference>
<dbReference type="PATRIC" id="fig|80854.5.peg.747"/>
<dbReference type="EMBL" id="FPLD01000014">
    <property type="protein sequence ID" value="SGY84688.1"/>
    <property type="molecule type" value="Genomic_DNA"/>
</dbReference>
<comment type="catalytic activity">
    <reaction evidence="1">
        <text>3-hydroxy-2-methylpropanoyl-CoA + H2O = 3-hydroxy-2-methylpropanoate + CoA + H(+)</text>
        <dbReference type="Rhea" id="RHEA:20888"/>
        <dbReference type="ChEBI" id="CHEBI:11805"/>
        <dbReference type="ChEBI" id="CHEBI:15377"/>
        <dbReference type="ChEBI" id="CHEBI:15378"/>
        <dbReference type="ChEBI" id="CHEBI:57287"/>
        <dbReference type="ChEBI" id="CHEBI:57340"/>
        <dbReference type="EC" id="3.1.2.4"/>
    </reaction>
</comment>
<dbReference type="OrthoDB" id="9790967at2"/>
<evidence type="ECO:0000313" key="4">
    <source>
        <dbReference type="EMBL" id="SGY84688.1"/>
    </source>
</evidence>
<gene>
    <name evidence="4" type="ORF">NVI5450_0420</name>
</gene>
<accession>A0A090IDK9</accession>
<dbReference type="KEGG" id="mvs:MVIS_0713"/>
<dbReference type="GO" id="GO:0006574">
    <property type="term" value="P:L-valine catabolic process"/>
    <property type="evidence" value="ECO:0007669"/>
    <property type="project" value="TreeGrafter"/>
</dbReference>
<dbReference type="SUPFAM" id="SSF52096">
    <property type="entry name" value="ClpP/crotonase"/>
    <property type="match status" value="1"/>
</dbReference>
<dbReference type="PANTHER" id="PTHR43176">
    <property type="entry name" value="3-HYDROXYISOBUTYRYL-COA HYDROLASE-RELATED"/>
    <property type="match status" value="1"/>
</dbReference>
<dbReference type="PANTHER" id="PTHR43176:SF3">
    <property type="entry name" value="3-HYDROXYISOBUTYRYL-COA HYDROLASE, MITOCHONDRIAL"/>
    <property type="match status" value="1"/>
</dbReference>
<dbReference type="HOGENOM" id="CLU_009834_22_1_6"/>
<dbReference type="GO" id="GO:0016853">
    <property type="term" value="F:isomerase activity"/>
    <property type="evidence" value="ECO:0007669"/>
    <property type="project" value="UniProtKB-KW"/>
</dbReference>
<protein>
    <recommendedName>
        <fullName evidence="2">3-hydroxyisobutyryl-CoA hydrolase</fullName>
        <ecNumber evidence="2">3.1.2.4</ecNumber>
    </recommendedName>
</protein>
<dbReference type="RefSeq" id="WP_045109148.1">
    <property type="nucleotide sequence ID" value="NZ_CAWRBC010000105.1"/>
</dbReference>
<evidence type="ECO:0000256" key="1">
    <source>
        <dbReference type="ARBA" id="ARBA00001709"/>
    </source>
</evidence>
<dbReference type="Proteomes" id="UP000183794">
    <property type="component" value="Unassembled WGS sequence"/>
</dbReference>
<name>A0A090IDK9_9GAMM</name>
<sequence>MEASVLFDELATNDGHVIGVITLNKARQLHALSADMFPLLRQQLLAWQRDNRVVSVLLTSAGEKAFCAGGDVKSLQQALTSTEGDGAKLQVVSQYFMAEYQVDYLLHNFGKPLIVWGDGIIMGGGLGLFMGASHRVVTETARIAMPEITIGLFPDVGATWFLNHLPYPGVGLFLGLTGASINAKDAQYLGLTEYLIPAIKYANVVNALTTLDWQTDTAVHHQQVDQLLAQQYADTNFINGNLINHQALFTQLSLYTELTDVMACIQTHESCDPWLQTSVKKLLLGSPISAHILYRQVNQYTELSLAACFQLELDLAVNVCLNADLVEGVRALLVDKDNKPNWLFKQIKDVPVDFVDGLFVSPWVIESHPLRAVIDI</sequence>
<dbReference type="CDD" id="cd06558">
    <property type="entry name" value="crotonase-like"/>
    <property type="match status" value="1"/>
</dbReference>
<keyword evidence="3" id="KW-0378">Hydrolase</keyword>
<dbReference type="EC" id="3.1.2.4" evidence="2"/>
<dbReference type="GO" id="GO:0005829">
    <property type="term" value="C:cytosol"/>
    <property type="evidence" value="ECO:0007669"/>
    <property type="project" value="TreeGrafter"/>
</dbReference>
<evidence type="ECO:0000256" key="3">
    <source>
        <dbReference type="ARBA" id="ARBA00022801"/>
    </source>
</evidence>
<proteinExistence type="predicted"/>
<dbReference type="NCBIfam" id="NF004127">
    <property type="entry name" value="PRK05617.1"/>
    <property type="match status" value="1"/>
</dbReference>
<organism evidence="4 5">
    <name type="scientific">Moritella viscosa</name>
    <dbReference type="NCBI Taxonomy" id="80854"/>
    <lineage>
        <taxon>Bacteria</taxon>
        <taxon>Pseudomonadati</taxon>
        <taxon>Pseudomonadota</taxon>
        <taxon>Gammaproteobacteria</taxon>
        <taxon>Alteromonadales</taxon>
        <taxon>Moritellaceae</taxon>
        <taxon>Moritella</taxon>
    </lineage>
</organism>
<dbReference type="GO" id="GO:0003860">
    <property type="term" value="F:3-hydroxyisobutyryl-CoA hydrolase activity"/>
    <property type="evidence" value="ECO:0007669"/>
    <property type="project" value="UniProtKB-EC"/>
</dbReference>
<evidence type="ECO:0000313" key="5">
    <source>
        <dbReference type="Proteomes" id="UP000183794"/>
    </source>
</evidence>
<dbReference type="InterPro" id="IPR032259">
    <property type="entry name" value="HIBYL-CoA-H"/>
</dbReference>
<dbReference type="Gene3D" id="3.90.226.10">
    <property type="entry name" value="2-enoyl-CoA Hydratase, Chain A, domain 1"/>
    <property type="match status" value="1"/>
</dbReference>
<dbReference type="InterPro" id="IPR029045">
    <property type="entry name" value="ClpP/crotonase-like_dom_sf"/>
</dbReference>
<evidence type="ECO:0000256" key="2">
    <source>
        <dbReference type="ARBA" id="ARBA00011915"/>
    </source>
</evidence>
<keyword evidence="4" id="KW-0413">Isomerase</keyword>
<dbReference type="Pfam" id="PF16113">
    <property type="entry name" value="ECH_2"/>
    <property type="match status" value="1"/>
</dbReference>
<dbReference type="AlphaFoldDB" id="A0A090IDK9"/>
<dbReference type="STRING" id="80854.MVIS_0713"/>
<dbReference type="InterPro" id="IPR045004">
    <property type="entry name" value="ECH_dom"/>
</dbReference>